<sequence length="228" mass="23967">MELQADSKDPGVRHRRRQSLRRISPLHDDARRRQPRRGAAAPVPLPLEGQGVRPVPQGGPGCRRQTYQQRATVTGAGPAASGTQHNGRKRDNDATATKTPVGCYKDESGKFKCKNCDKVSTKDSNGVWHSSSNCRSGTAGAASSSPAARGGGGVPPGGFTSAKRQATTRIADTVGMASQAANEDSLIMEAAVLAYERNQTSFVHDGSVFSLAPDGAVDYLGAVKSLKP</sequence>
<feature type="compositionally biased region" description="Basic and acidic residues" evidence="1">
    <location>
        <begin position="1"/>
        <end position="12"/>
    </location>
</feature>
<organism evidence="2">
    <name type="scientific">Hemiselmis tepida</name>
    <dbReference type="NCBI Taxonomy" id="464990"/>
    <lineage>
        <taxon>Eukaryota</taxon>
        <taxon>Cryptophyceae</taxon>
        <taxon>Cryptomonadales</taxon>
        <taxon>Hemiselmidaceae</taxon>
        <taxon>Hemiselmis</taxon>
    </lineage>
</organism>
<feature type="region of interest" description="Disordered" evidence="1">
    <location>
        <begin position="1"/>
        <end position="97"/>
    </location>
</feature>
<proteinExistence type="predicted"/>
<feature type="compositionally biased region" description="Polar residues" evidence="1">
    <location>
        <begin position="122"/>
        <end position="135"/>
    </location>
</feature>
<reference evidence="2" key="1">
    <citation type="submission" date="2021-01" db="EMBL/GenBank/DDBJ databases">
        <authorList>
            <person name="Corre E."/>
            <person name="Pelletier E."/>
            <person name="Niang G."/>
            <person name="Scheremetjew M."/>
            <person name="Finn R."/>
            <person name="Kale V."/>
            <person name="Holt S."/>
            <person name="Cochrane G."/>
            <person name="Meng A."/>
            <person name="Brown T."/>
            <person name="Cohen L."/>
        </authorList>
    </citation>
    <scope>NUCLEOTIDE SEQUENCE</scope>
    <source>
        <strain evidence="2">CCMP443</strain>
    </source>
</reference>
<feature type="region of interest" description="Disordered" evidence="1">
    <location>
        <begin position="122"/>
        <end position="161"/>
    </location>
</feature>
<evidence type="ECO:0000256" key="1">
    <source>
        <dbReference type="SAM" id="MobiDB-lite"/>
    </source>
</evidence>
<dbReference type="EMBL" id="HBFN01024024">
    <property type="protein sequence ID" value="CAD8800273.1"/>
    <property type="molecule type" value="Transcribed_RNA"/>
</dbReference>
<name>A0A7S0W1E0_9CRYP</name>
<evidence type="ECO:0000313" key="2">
    <source>
        <dbReference type="EMBL" id="CAD8800273.1"/>
    </source>
</evidence>
<protein>
    <submittedName>
        <fullName evidence="2">Uncharacterized protein</fullName>
    </submittedName>
</protein>
<dbReference type="AlphaFoldDB" id="A0A7S0W1E0"/>
<gene>
    <name evidence="2" type="ORF">HTEP1355_LOCUS13946</name>
</gene>
<accession>A0A7S0W1E0</accession>
<feature type="compositionally biased region" description="Low complexity" evidence="1">
    <location>
        <begin position="136"/>
        <end position="148"/>
    </location>
</feature>